<dbReference type="InterPro" id="IPR014710">
    <property type="entry name" value="RmlC-like_jellyroll"/>
</dbReference>
<sequence length="184" mass="20066">MTADVLIIDLLDDAELPGETFLIPGTELPVRVARLDGAASLMRFPPGWAQSEHGHYLAGEEFVVLEGELHVSGITYLPGQHGWLPAGTLRHSAAAPRGALVYTAFCGPATWIRSERDEPDGPAERTPLETVVIPQGGLPLTPHSVLLDTPIPLDRTAEMITVPTWTWERSTLVPEGRVLVRWEP</sequence>
<evidence type="ECO:0000313" key="1">
    <source>
        <dbReference type="EMBL" id="GAA3651564.1"/>
    </source>
</evidence>
<dbReference type="Proteomes" id="UP001500902">
    <property type="component" value="Unassembled WGS sequence"/>
</dbReference>
<dbReference type="InterPro" id="IPR011051">
    <property type="entry name" value="RmlC_Cupin_sf"/>
</dbReference>
<evidence type="ECO:0008006" key="3">
    <source>
        <dbReference type="Google" id="ProtNLM"/>
    </source>
</evidence>
<accession>A0ABP7B732</accession>
<gene>
    <name evidence="1" type="ORF">GCM10022224_013070</name>
</gene>
<dbReference type="SUPFAM" id="SSF51182">
    <property type="entry name" value="RmlC-like cupins"/>
    <property type="match status" value="1"/>
</dbReference>
<comment type="caution">
    <text evidence="1">The sequence shown here is derived from an EMBL/GenBank/DDBJ whole genome shotgun (WGS) entry which is preliminary data.</text>
</comment>
<dbReference type="EMBL" id="BAAAZP010000019">
    <property type="protein sequence ID" value="GAA3651564.1"/>
    <property type="molecule type" value="Genomic_DNA"/>
</dbReference>
<organism evidence="1 2">
    <name type="scientific">Nonomuraea antimicrobica</name>
    <dbReference type="NCBI Taxonomy" id="561173"/>
    <lineage>
        <taxon>Bacteria</taxon>
        <taxon>Bacillati</taxon>
        <taxon>Actinomycetota</taxon>
        <taxon>Actinomycetes</taxon>
        <taxon>Streptosporangiales</taxon>
        <taxon>Streptosporangiaceae</taxon>
        <taxon>Nonomuraea</taxon>
    </lineage>
</organism>
<reference evidence="2" key="1">
    <citation type="journal article" date="2019" name="Int. J. Syst. Evol. Microbiol.">
        <title>The Global Catalogue of Microorganisms (GCM) 10K type strain sequencing project: providing services to taxonomists for standard genome sequencing and annotation.</title>
        <authorList>
            <consortium name="The Broad Institute Genomics Platform"/>
            <consortium name="The Broad Institute Genome Sequencing Center for Infectious Disease"/>
            <person name="Wu L."/>
            <person name="Ma J."/>
        </authorList>
    </citation>
    <scope>NUCLEOTIDE SEQUENCE [LARGE SCALE GENOMIC DNA]</scope>
    <source>
        <strain evidence="2">JCM 16904</strain>
    </source>
</reference>
<protein>
    <recommendedName>
        <fullName evidence="3">ChrR Cupin-like domain-containing protein</fullName>
    </recommendedName>
</protein>
<name>A0ABP7B732_9ACTN</name>
<keyword evidence="2" id="KW-1185">Reference proteome</keyword>
<dbReference type="RefSeq" id="WP_344873994.1">
    <property type="nucleotide sequence ID" value="NZ_BAAAZP010000019.1"/>
</dbReference>
<evidence type="ECO:0000313" key="2">
    <source>
        <dbReference type="Proteomes" id="UP001500902"/>
    </source>
</evidence>
<proteinExistence type="predicted"/>
<dbReference type="Gene3D" id="2.60.120.10">
    <property type="entry name" value="Jelly Rolls"/>
    <property type="match status" value="1"/>
</dbReference>